<evidence type="ECO:0000313" key="3">
    <source>
        <dbReference type="Proteomes" id="UP001156694"/>
    </source>
</evidence>
<comment type="caution">
    <text evidence="2">The sequence shown here is derived from an EMBL/GenBank/DDBJ whole genome shotgun (WGS) entry which is preliminary data.</text>
</comment>
<gene>
    <name evidence="2" type="ORF">GCM10007939_06300</name>
</gene>
<keyword evidence="1" id="KW-0472">Membrane</keyword>
<proteinExistence type="predicted"/>
<accession>A0ABQ5VSE9</accession>
<evidence type="ECO:0000313" key="2">
    <source>
        <dbReference type="EMBL" id="GLQ34347.1"/>
    </source>
</evidence>
<dbReference type="Proteomes" id="UP001156694">
    <property type="component" value="Unassembled WGS sequence"/>
</dbReference>
<keyword evidence="3" id="KW-1185">Reference proteome</keyword>
<evidence type="ECO:0000256" key="1">
    <source>
        <dbReference type="SAM" id="Phobius"/>
    </source>
</evidence>
<dbReference type="EMBL" id="BSNN01000002">
    <property type="protein sequence ID" value="GLQ34347.1"/>
    <property type="molecule type" value="Genomic_DNA"/>
</dbReference>
<organism evidence="2 3">
    <name type="scientific">Amylibacter marinus</name>
    <dbReference type="NCBI Taxonomy" id="1475483"/>
    <lineage>
        <taxon>Bacteria</taxon>
        <taxon>Pseudomonadati</taxon>
        <taxon>Pseudomonadota</taxon>
        <taxon>Alphaproteobacteria</taxon>
        <taxon>Rhodobacterales</taxon>
        <taxon>Paracoccaceae</taxon>
        <taxon>Amylibacter</taxon>
    </lineage>
</organism>
<keyword evidence="1" id="KW-0812">Transmembrane</keyword>
<feature type="transmembrane region" description="Helical" evidence="1">
    <location>
        <begin position="28"/>
        <end position="53"/>
    </location>
</feature>
<keyword evidence="1" id="KW-1133">Transmembrane helix</keyword>
<protein>
    <submittedName>
        <fullName evidence="2">Uncharacterized protein</fullName>
    </submittedName>
</protein>
<reference evidence="3" key="1">
    <citation type="journal article" date="2019" name="Int. J. Syst. Evol. Microbiol.">
        <title>The Global Catalogue of Microorganisms (GCM) 10K type strain sequencing project: providing services to taxonomists for standard genome sequencing and annotation.</title>
        <authorList>
            <consortium name="The Broad Institute Genomics Platform"/>
            <consortium name="The Broad Institute Genome Sequencing Center for Infectious Disease"/>
            <person name="Wu L."/>
            <person name="Ma J."/>
        </authorList>
    </citation>
    <scope>NUCLEOTIDE SEQUENCE [LARGE SCALE GENOMIC DNA]</scope>
    <source>
        <strain evidence="3">NBRC 110140</strain>
    </source>
</reference>
<name>A0ABQ5VSE9_9RHOB</name>
<sequence length="71" mass="7000">MCKSEDSADAGGFAFGATGAGDVEDEGVVVGAGFAGVAAAGFGVAGGVSFFLLENIFCSFHVVFCVDRLTA</sequence>